<dbReference type="OrthoDB" id="9757990at2"/>
<dbReference type="SMART" id="SM00388">
    <property type="entry name" value="HisKA"/>
    <property type="match status" value="1"/>
</dbReference>
<keyword evidence="11" id="KW-0812">Transmembrane</keyword>
<gene>
    <name evidence="13" type="ORF">C1706_04950</name>
</gene>
<keyword evidence="7 13" id="KW-0418">Kinase</keyword>
<reference evidence="13 14" key="1">
    <citation type="submission" date="2018-01" db="EMBL/GenBank/DDBJ databases">
        <title>Lactibacter flavus gen. nov., sp. nov., a novel bacterium of the family Propionibacteriaceae isolated from raw milk and dairy products.</title>
        <authorList>
            <person name="Wenning M."/>
            <person name="Breitenwieser F."/>
            <person name="Huptas C."/>
            <person name="von Neubeck M."/>
            <person name="Busse H.-J."/>
            <person name="Scherer S."/>
        </authorList>
    </citation>
    <scope>NUCLEOTIDE SEQUENCE [LARGE SCALE GENOMIC DNA]</scope>
    <source>
        <strain evidence="13 14">VG341</strain>
    </source>
</reference>
<comment type="subcellular location">
    <subcellularLocation>
        <location evidence="2">Cell membrane</location>
    </subcellularLocation>
</comment>
<organism evidence="13 14">
    <name type="scientific">Propioniciclava flava</name>
    <dbReference type="NCBI Taxonomy" id="2072026"/>
    <lineage>
        <taxon>Bacteria</taxon>
        <taxon>Bacillati</taxon>
        <taxon>Actinomycetota</taxon>
        <taxon>Actinomycetes</taxon>
        <taxon>Propionibacteriales</taxon>
        <taxon>Propionibacteriaceae</taxon>
        <taxon>Propioniciclava</taxon>
    </lineage>
</organism>
<dbReference type="GO" id="GO:0000156">
    <property type="term" value="F:phosphorelay response regulator activity"/>
    <property type="evidence" value="ECO:0007669"/>
    <property type="project" value="TreeGrafter"/>
</dbReference>
<evidence type="ECO:0000256" key="5">
    <source>
        <dbReference type="ARBA" id="ARBA00022679"/>
    </source>
</evidence>
<dbReference type="InterPro" id="IPR036097">
    <property type="entry name" value="HisK_dim/P_sf"/>
</dbReference>
<evidence type="ECO:0000313" key="14">
    <source>
        <dbReference type="Proteomes" id="UP000290624"/>
    </source>
</evidence>
<dbReference type="EC" id="2.7.13.3" evidence="3"/>
<dbReference type="EMBL" id="PPCV01000003">
    <property type="protein sequence ID" value="RXW32521.1"/>
    <property type="molecule type" value="Genomic_DNA"/>
</dbReference>
<dbReference type="SUPFAM" id="SSF55874">
    <property type="entry name" value="ATPase domain of HSP90 chaperone/DNA topoisomerase II/histidine kinase"/>
    <property type="match status" value="1"/>
</dbReference>
<keyword evidence="5" id="KW-0808">Transferase</keyword>
<dbReference type="InterPro" id="IPR005467">
    <property type="entry name" value="His_kinase_dom"/>
</dbReference>
<proteinExistence type="predicted"/>
<dbReference type="Proteomes" id="UP000290624">
    <property type="component" value="Unassembled WGS sequence"/>
</dbReference>
<dbReference type="SUPFAM" id="SSF47384">
    <property type="entry name" value="Homodimeric domain of signal transducing histidine kinase"/>
    <property type="match status" value="1"/>
</dbReference>
<evidence type="ECO:0000256" key="2">
    <source>
        <dbReference type="ARBA" id="ARBA00004236"/>
    </source>
</evidence>
<keyword evidence="8" id="KW-0067">ATP-binding</keyword>
<comment type="catalytic activity">
    <reaction evidence="1">
        <text>ATP + protein L-histidine = ADP + protein N-phospho-L-histidine.</text>
        <dbReference type="EC" id="2.7.13.3"/>
    </reaction>
</comment>
<dbReference type="GO" id="GO:0005524">
    <property type="term" value="F:ATP binding"/>
    <property type="evidence" value="ECO:0007669"/>
    <property type="project" value="UniProtKB-KW"/>
</dbReference>
<keyword evidence="9" id="KW-0902">Two-component regulatory system</keyword>
<evidence type="ECO:0000256" key="6">
    <source>
        <dbReference type="ARBA" id="ARBA00022741"/>
    </source>
</evidence>
<dbReference type="Gene3D" id="3.30.565.10">
    <property type="entry name" value="Histidine kinase-like ATPase, C-terminal domain"/>
    <property type="match status" value="1"/>
</dbReference>
<keyword evidence="14" id="KW-1185">Reference proteome</keyword>
<evidence type="ECO:0000259" key="12">
    <source>
        <dbReference type="PROSITE" id="PS50109"/>
    </source>
</evidence>
<sequence length="286" mass="30408">MAEAFGGTAVEESLLCGAFVVALIAVAFVAGALRQARRRAAELAAENRRWRALAMDRADRVAIVSHELRTPIALISGAAELLLDGAAGDLTATQHDLVDTIDVKASEVLALAADLLTDAKIDAALFQFRATTVDVRRVTTGIVRDLRHLYPNRITLSARGASPRITGDPDLIRQALTNLITNAARHAGEEARIGVTVRPNEDGVLIVVSDDGTGMSPEQTSELFRRGLAGKSETGNGLGMLITRRIVELHGGRCLVDSAVNVGTTILCSLPRHSPERDELTAEPVA</sequence>
<keyword evidence="11" id="KW-1133">Transmembrane helix</keyword>
<comment type="caution">
    <text evidence="13">The sequence shown here is derived from an EMBL/GenBank/DDBJ whole genome shotgun (WGS) entry which is preliminary data.</text>
</comment>
<dbReference type="Pfam" id="PF02518">
    <property type="entry name" value="HATPase_c"/>
    <property type="match status" value="1"/>
</dbReference>
<keyword evidence="6" id="KW-0547">Nucleotide-binding</keyword>
<keyword evidence="11" id="KW-0472">Membrane</keyword>
<evidence type="ECO:0000256" key="1">
    <source>
        <dbReference type="ARBA" id="ARBA00000085"/>
    </source>
</evidence>
<accession>A0A4Q2EGN3</accession>
<dbReference type="InterPro" id="IPR050351">
    <property type="entry name" value="BphY/WalK/GraS-like"/>
</dbReference>
<dbReference type="GO" id="GO:0007234">
    <property type="term" value="P:osmosensory signaling via phosphorelay pathway"/>
    <property type="evidence" value="ECO:0007669"/>
    <property type="project" value="TreeGrafter"/>
</dbReference>
<evidence type="ECO:0000256" key="10">
    <source>
        <dbReference type="ARBA" id="ARBA00039401"/>
    </source>
</evidence>
<dbReference type="CDD" id="cd00082">
    <property type="entry name" value="HisKA"/>
    <property type="match status" value="1"/>
</dbReference>
<dbReference type="InterPro" id="IPR003661">
    <property type="entry name" value="HisK_dim/P_dom"/>
</dbReference>
<evidence type="ECO:0000256" key="9">
    <source>
        <dbReference type="ARBA" id="ARBA00023012"/>
    </source>
</evidence>
<dbReference type="GO" id="GO:0005886">
    <property type="term" value="C:plasma membrane"/>
    <property type="evidence" value="ECO:0007669"/>
    <property type="project" value="UniProtKB-SubCell"/>
</dbReference>
<evidence type="ECO:0000256" key="8">
    <source>
        <dbReference type="ARBA" id="ARBA00022840"/>
    </source>
</evidence>
<name>A0A4Q2EGN3_9ACTN</name>
<protein>
    <recommendedName>
        <fullName evidence="10">Sensor-like histidine kinase SenX3</fullName>
        <ecNumber evidence="3">2.7.13.3</ecNumber>
    </recommendedName>
</protein>
<dbReference type="CDD" id="cd00075">
    <property type="entry name" value="HATPase"/>
    <property type="match status" value="1"/>
</dbReference>
<dbReference type="PROSITE" id="PS50109">
    <property type="entry name" value="HIS_KIN"/>
    <property type="match status" value="1"/>
</dbReference>
<dbReference type="PANTHER" id="PTHR42878:SF7">
    <property type="entry name" value="SENSOR HISTIDINE KINASE GLRK"/>
    <property type="match status" value="1"/>
</dbReference>
<dbReference type="SMART" id="SM00387">
    <property type="entry name" value="HATPase_c"/>
    <property type="match status" value="1"/>
</dbReference>
<dbReference type="GO" id="GO:0000155">
    <property type="term" value="F:phosphorelay sensor kinase activity"/>
    <property type="evidence" value="ECO:0007669"/>
    <property type="project" value="InterPro"/>
</dbReference>
<dbReference type="InterPro" id="IPR036890">
    <property type="entry name" value="HATPase_C_sf"/>
</dbReference>
<dbReference type="RefSeq" id="WP_129458132.1">
    <property type="nucleotide sequence ID" value="NZ_PPCV01000003.1"/>
</dbReference>
<dbReference type="Gene3D" id="1.10.287.130">
    <property type="match status" value="1"/>
</dbReference>
<dbReference type="InterPro" id="IPR004358">
    <property type="entry name" value="Sig_transdc_His_kin-like_C"/>
</dbReference>
<dbReference type="GO" id="GO:0030295">
    <property type="term" value="F:protein kinase activator activity"/>
    <property type="evidence" value="ECO:0007669"/>
    <property type="project" value="TreeGrafter"/>
</dbReference>
<evidence type="ECO:0000256" key="3">
    <source>
        <dbReference type="ARBA" id="ARBA00012438"/>
    </source>
</evidence>
<evidence type="ECO:0000256" key="11">
    <source>
        <dbReference type="SAM" id="Phobius"/>
    </source>
</evidence>
<dbReference type="AlphaFoldDB" id="A0A4Q2EGN3"/>
<dbReference type="PRINTS" id="PR00344">
    <property type="entry name" value="BCTRLSENSOR"/>
</dbReference>
<evidence type="ECO:0000256" key="4">
    <source>
        <dbReference type="ARBA" id="ARBA00022553"/>
    </source>
</evidence>
<evidence type="ECO:0000313" key="13">
    <source>
        <dbReference type="EMBL" id="RXW32521.1"/>
    </source>
</evidence>
<feature type="transmembrane region" description="Helical" evidence="11">
    <location>
        <begin position="12"/>
        <end position="33"/>
    </location>
</feature>
<keyword evidence="4" id="KW-0597">Phosphoprotein</keyword>
<dbReference type="PANTHER" id="PTHR42878">
    <property type="entry name" value="TWO-COMPONENT HISTIDINE KINASE"/>
    <property type="match status" value="1"/>
</dbReference>
<evidence type="ECO:0000256" key="7">
    <source>
        <dbReference type="ARBA" id="ARBA00022777"/>
    </source>
</evidence>
<dbReference type="InterPro" id="IPR003594">
    <property type="entry name" value="HATPase_dom"/>
</dbReference>
<feature type="domain" description="Histidine kinase" evidence="12">
    <location>
        <begin position="63"/>
        <end position="274"/>
    </location>
</feature>
<dbReference type="Pfam" id="PF00512">
    <property type="entry name" value="HisKA"/>
    <property type="match status" value="1"/>
</dbReference>